<name>A0A7C9IDN2_9DEIO</name>
<keyword evidence="2" id="KW-0804">Transcription</keyword>
<dbReference type="Pfam" id="PF13280">
    <property type="entry name" value="WYL"/>
    <property type="match status" value="1"/>
</dbReference>
<dbReference type="InterPro" id="IPR051534">
    <property type="entry name" value="CBASS_pafABC_assoc_protein"/>
</dbReference>
<dbReference type="SUPFAM" id="SSF46785">
    <property type="entry name" value="Winged helix' DNA-binding domain"/>
    <property type="match status" value="1"/>
</dbReference>
<keyword evidence="5" id="KW-1185">Reference proteome</keyword>
<dbReference type="InterPro" id="IPR026881">
    <property type="entry name" value="WYL_dom"/>
</dbReference>
<dbReference type="EMBL" id="WQLB01000028">
    <property type="protein sequence ID" value="MVN88446.1"/>
    <property type="molecule type" value="Genomic_DNA"/>
</dbReference>
<dbReference type="GO" id="GO:0003700">
    <property type="term" value="F:DNA-binding transcription factor activity"/>
    <property type="evidence" value="ECO:0007669"/>
    <property type="project" value="InterPro"/>
</dbReference>
<accession>A0A7C9IDN2</accession>
<dbReference type="InterPro" id="IPR036388">
    <property type="entry name" value="WH-like_DNA-bd_sf"/>
</dbReference>
<dbReference type="Proteomes" id="UP000483286">
    <property type="component" value="Unassembled WGS sequence"/>
</dbReference>
<evidence type="ECO:0000256" key="1">
    <source>
        <dbReference type="ARBA" id="ARBA00023015"/>
    </source>
</evidence>
<dbReference type="InterPro" id="IPR057727">
    <property type="entry name" value="WCX_dom"/>
</dbReference>
<comment type="caution">
    <text evidence="4">The sequence shown here is derived from an EMBL/GenBank/DDBJ whole genome shotgun (WGS) entry which is preliminary data.</text>
</comment>
<organism evidence="4 5">
    <name type="scientific">Deinococcus arboris</name>
    <dbReference type="NCBI Taxonomy" id="2682977"/>
    <lineage>
        <taxon>Bacteria</taxon>
        <taxon>Thermotogati</taxon>
        <taxon>Deinococcota</taxon>
        <taxon>Deinococci</taxon>
        <taxon>Deinococcales</taxon>
        <taxon>Deinococcaceae</taxon>
        <taxon>Deinococcus</taxon>
    </lineage>
</organism>
<dbReference type="PROSITE" id="PS52050">
    <property type="entry name" value="WYL"/>
    <property type="match status" value="1"/>
</dbReference>
<gene>
    <name evidence="4" type="ORF">GO986_17020</name>
</gene>
<dbReference type="Pfam" id="PF25583">
    <property type="entry name" value="WCX"/>
    <property type="match status" value="1"/>
</dbReference>
<evidence type="ECO:0000313" key="5">
    <source>
        <dbReference type="Proteomes" id="UP000483286"/>
    </source>
</evidence>
<dbReference type="InterPro" id="IPR001034">
    <property type="entry name" value="DeoR_HTH"/>
</dbReference>
<evidence type="ECO:0000256" key="2">
    <source>
        <dbReference type="ARBA" id="ARBA00023163"/>
    </source>
</evidence>
<dbReference type="AlphaFoldDB" id="A0A7C9IDN2"/>
<dbReference type="PROSITE" id="PS51000">
    <property type="entry name" value="HTH_DEOR_2"/>
    <property type="match status" value="1"/>
</dbReference>
<dbReference type="PANTHER" id="PTHR34580:SF3">
    <property type="entry name" value="PROTEIN PAFB"/>
    <property type="match status" value="1"/>
</dbReference>
<proteinExistence type="predicted"/>
<dbReference type="RefSeq" id="WP_157460504.1">
    <property type="nucleotide sequence ID" value="NZ_WQLB01000028.1"/>
</dbReference>
<dbReference type="Pfam" id="PF08279">
    <property type="entry name" value="HTH_11"/>
    <property type="match status" value="1"/>
</dbReference>
<dbReference type="InterPro" id="IPR028349">
    <property type="entry name" value="PafC-like"/>
</dbReference>
<evidence type="ECO:0000313" key="4">
    <source>
        <dbReference type="EMBL" id="MVN88446.1"/>
    </source>
</evidence>
<dbReference type="InterPro" id="IPR036390">
    <property type="entry name" value="WH_DNA-bd_sf"/>
</dbReference>
<dbReference type="PIRSF" id="PIRSF016838">
    <property type="entry name" value="PafC"/>
    <property type="match status" value="1"/>
</dbReference>
<dbReference type="InterPro" id="IPR013196">
    <property type="entry name" value="HTH_11"/>
</dbReference>
<dbReference type="PANTHER" id="PTHR34580">
    <property type="match status" value="1"/>
</dbReference>
<feature type="domain" description="HTH deoR-type" evidence="3">
    <location>
        <begin position="4"/>
        <end position="62"/>
    </location>
</feature>
<reference evidence="4 5" key="1">
    <citation type="submission" date="2019-12" db="EMBL/GenBank/DDBJ databases">
        <title>Deinococcus sp. HMF7620 Genome sequencing and assembly.</title>
        <authorList>
            <person name="Kang H."/>
            <person name="Kim H."/>
            <person name="Joh K."/>
        </authorList>
    </citation>
    <scope>NUCLEOTIDE SEQUENCE [LARGE SCALE GENOMIC DNA]</scope>
    <source>
        <strain evidence="4 5">HMF7620</strain>
    </source>
</reference>
<protein>
    <submittedName>
        <fullName evidence="4">WYL domain-containing protein</fullName>
    </submittedName>
</protein>
<evidence type="ECO:0000259" key="3">
    <source>
        <dbReference type="PROSITE" id="PS51000"/>
    </source>
</evidence>
<dbReference type="Gene3D" id="1.10.10.10">
    <property type="entry name" value="Winged helix-like DNA-binding domain superfamily/Winged helix DNA-binding domain"/>
    <property type="match status" value="1"/>
</dbReference>
<keyword evidence="1" id="KW-0805">Transcription regulation</keyword>
<sequence length="321" mass="35094">MYDPAMRVLTVLELLQARESVTGAELARRLEVSPRTVQRYVTRLQDLGIPVEGRRGVGGAYRLKPGFRLPPLMFTPEEALAAALGLRALRQLGLHALAPAAESAGAKLSRSLPTALRDDVQALEGSVHLDPAPWVVGVGAQVLAELLRAVRQARTVQFSYAAPGRAATTRQADVYRVVHFGGRWYAVGWCHLRAARRSFRLDRLSDLAVLDTTFLPPPDFDAAAFLRSQLRAPPTAHAVSVWLAAPPEALQGRVSLWDTDLDAEGGGTRLRAQREDLHSFAAFLLGLECDFRVDHPPELRAEFARLHARCGAYAGANEPVH</sequence>